<accession>A0A6I3T609</accession>
<gene>
    <name evidence="1" type="ORF">GCM10011572_22260</name>
    <name evidence="2" type="ORF">GM672_19435</name>
</gene>
<organism evidence="2 3">
    <name type="scientific">Pseudoduganella buxea</name>
    <dbReference type="NCBI Taxonomy" id="1949069"/>
    <lineage>
        <taxon>Bacteria</taxon>
        <taxon>Pseudomonadati</taxon>
        <taxon>Pseudomonadota</taxon>
        <taxon>Betaproteobacteria</taxon>
        <taxon>Burkholderiales</taxon>
        <taxon>Oxalobacteraceae</taxon>
        <taxon>Telluria group</taxon>
        <taxon>Pseudoduganella</taxon>
    </lineage>
</organism>
<dbReference type="EMBL" id="WNKZ01000064">
    <property type="protein sequence ID" value="MTV54907.1"/>
    <property type="molecule type" value="Genomic_DNA"/>
</dbReference>
<reference evidence="2 3" key="3">
    <citation type="submission" date="2019-11" db="EMBL/GenBank/DDBJ databases">
        <title>Type strains purchased from KCTC, JCM and DSMZ.</title>
        <authorList>
            <person name="Lu H."/>
        </authorList>
    </citation>
    <scope>NUCLEOTIDE SEQUENCE [LARGE SCALE GENOMIC DNA]</scope>
    <source>
        <strain evidence="2 3">KCTC 52429</strain>
    </source>
</reference>
<evidence type="ECO:0000313" key="4">
    <source>
        <dbReference type="Proteomes" id="UP000622638"/>
    </source>
</evidence>
<dbReference type="OrthoDB" id="8759277at2"/>
<evidence type="ECO:0000313" key="2">
    <source>
        <dbReference type="EMBL" id="MTV54907.1"/>
    </source>
</evidence>
<dbReference type="RefSeq" id="WP_155472187.1">
    <property type="nucleotide sequence ID" value="NZ_BMKG01000008.1"/>
</dbReference>
<evidence type="ECO:0000313" key="3">
    <source>
        <dbReference type="Proteomes" id="UP000430634"/>
    </source>
</evidence>
<protein>
    <submittedName>
        <fullName evidence="2">Uncharacterized protein</fullName>
    </submittedName>
</protein>
<dbReference type="Proteomes" id="UP000430634">
    <property type="component" value="Unassembled WGS sequence"/>
</dbReference>
<name>A0A6I3T609_9BURK</name>
<reference evidence="1" key="1">
    <citation type="journal article" date="2014" name="Int. J. Syst. Evol. Microbiol.">
        <title>Complete genome of a new Firmicutes species belonging to the dominant human colonic microbiota ('Ruminococcus bicirculans') reveals two chromosomes and a selective capacity to utilize plant glucans.</title>
        <authorList>
            <consortium name="NISC Comparative Sequencing Program"/>
            <person name="Wegmann U."/>
            <person name="Louis P."/>
            <person name="Goesmann A."/>
            <person name="Henrissat B."/>
            <person name="Duncan S.H."/>
            <person name="Flint H.J."/>
        </authorList>
    </citation>
    <scope>NUCLEOTIDE SEQUENCE</scope>
    <source>
        <strain evidence="1">CGMCC 1.15931</strain>
    </source>
</reference>
<dbReference type="EMBL" id="BMKG01000008">
    <property type="protein sequence ID" value="GGB99859.1"/>
    <property type="molecule type" value="Genomic_DNA"/>
</dbReference>
<reference evidence="1" key="4">
    <citation type="submission" date="2024-05" db="EMBL/GenBank/DDBJ databases">
        <authorList>
            <person name="Sun Q."/>
            <person name="Zhou Y."/>
        </authorList>
    </citation>
    <scope>NUCLEOTIDE SEQUENCE</scope>
    <source>
        <strain evidence="1">CGMCC 1.15931</strain>
    </source>
</reference>
<comment type="caution">
    <text evidence="2">The sequence shown here is derived from an EMBL/GenBank/DDBJ whole genome shotgun (WGS) entry which is preliminary data.</text>
</comment>
<reference evidence="4" key="2">
    <citation type="journal article" date="2019" name="Int. J. Syst. Evol. Microbiol.">
        <title>The Global Catalogue of Microorganisms (GCM) 10K type strain sequencing project: providing services to taxonomists for standard genome sequencing and annotation.</title>
        <authorList>
            <consortium name="The Broad Institute Genomics Platform"/>
            <consortium name="The Broad Institute Genome Sequencing Center for Infectious Disease"/>
            <person name="Wu L."/>
            <person name="Ma J."/>
        </authorList>
    </citation>
    <scope>NUCLEOTIDE SEQUENCE [LARGE SCALE GENOMIC DNA]</scope>
    <source>
        <strain evidence="4">CGMCC 1.15931</strain>
    </source>
</reference>
<dbReference type="AlphaFoldDB" id="A0A6I3T609"/>
<dbReference type="Proteomes" id="UP000622638">
    <property type="component" value="Unassembled WGS sequence"/>
</dbReference>
<keyword evidence="4" id="KW-1185">Reference proteome</keyword>
<evidence type="ECO:0000313" key="1">
    <source>
        <dbReference type="EMBL" id="GGB99859.1"/>
    </source>
</evidence>
<proteinExistence type="predicted"/>
<sequence>MFQAGDIQQDRRRDNTMAAVIDEAIRFDQERGAALAWAFLASHGLSPETILRVLSHAPDGAVPRRQTAH</sequence>